<feature type="transmembrane region" description="Helical" evidence="1">
    <location>
        <begin position="147"/>
        <end position="172"/>
    </location>
</feature>
<dbReference type="AlphaFoldDB" id="F4QHH7"/>
<dbReference type="Pfam" id="PF22564">
    <property type="entry name" value="HAAS"/>
    <property type="match status" value="1"/>
</dbReference>
<dbReference type="EMBL" id="GL883077">
    <property type="protein sequence ID" value="EGF92714.1"/>
    <property type="molecule type" value="Genomic_DNA"/>
</dbReference>
<dbReference type="HOGENOM" id="CLU_111928_2_0_5"/>
<gene>
    <name evidence="2" type="ORF">ABI_11510</name>
</gene>
<dbReference type="OrthoDB" id="9804829at2"/>
<sequence length="186" mass="18606">MTKDQFIERLKAGLSGLKAEAIADIAADYEAHFAEAAAAGRSEADVAAALGDPGRLARELKAEAGMKNWESAKTPSAAAGAVLGIIGLGALDILVLLPILGGVVGTLIGVFTAAIGIFIAGGVLFAAGPFTPLPGGVAAAMLGGVGVMAGAAALGAFTAVLSVWLVNGLIWYGRLHYRVLKPALDN</sequence>
<evidence type="ECO:0000256" key="1">
    <source>
        <dbReference type="SAM" id="Phobius"/>
    </source>
</evidence>
<evidence type="ECO:0000313" key="3">
    <source>
        <dbReference type="Proteomes" id="UP000006512"/>
    </source>
</evidence>
<reference evidence="3" key="1">
    <citation type="submission" date="2011-03" db="EMBL/GenBank/DDBJ databases">
        <title>Draft genome sequence of Brevundimonas diminuta.</title>
        <authorList>
            <person name="Brown P.J.B."/>
            <person name="Buechlein A."/>
            <person name="Hemmerich C."/>
            <person name="Brun Y.V."/>
        </authorList>
    </citation>
    <scope>NUCLEOTIDE SEQUENCE [LARGE SCALE GENOMIC DNA]</scope>
    <source>
        <strain evidence="3">C19</strain>
    </source>
</reference>
<dbReference type="RefSeq" id="WP_006271895.1">
    <property type="nucleotide sequence ID" value="NZ_GL883077.1"/>
</dbReference>
<organism evidence="2 3">
    <name type="scientific">Asticcacaulis biprosthecium C19</name>
    <dbReference type="NCBI Taxonomy" id="715226"/>
    <lineage>
        <taxon>Bacteria</taxon>
        <taxon>Pseudomonadati</taxon>
        <taxon>Pseudomonadota</taxon>
        <taxon>Alphaproteobacteria</taxon>
        <taxon>Caulobacterales</taxon>
        <taxon>Caulobacteraceae</taxon>
        <taxon>Asticcacaulis</taxon>
    </lineage>
</organism>
<accession>F4QHH7</accession>
<keyword evidence="1" id="KW-0812">Transmembrane</keyword>
<proteinExistence type="predicted"/>
<keyword evidence="1" id="KW-1133">Transmembrane helix</keyword>
<keyword evidence="1" id="KW-0472">Membrane</keyword>
<dbReference type="Proteomes" id="UP000006512">
    <property type="component" value="Unassembled WGS sequence"/>
</dbReference>
<dbReference type="STRING" id="715226.ABI_11510"/>
<keyword evidence="3" id="KW-1185">Reference proteome</keyword>
<feature type="transmembrane region" description="Helical" evidence="1">
    <location>
        <begin position="77"/>
        <end position="100"/>
    </location>
</feature>
<protein>
    <submittedName>
        <fullName evidence="2">Membrane protein</fullName>
    </submittedName>
</protein>
<evidence type="ECO:0000313" key="2">
    <source>
        <dbReference type="EMBL" id="EGF92714.1"/>
    </source>
</evidence>
<name>F4QHH7_9CAUL</name>
<feature type="transmembrane region" description="Helical" evidence="1">
    <location>
        <begin position="107"/>
        <end position="127"/>
    </location>
</feature>
<dbReference type="eggNOG" id="COG4709">
    <property type="taxonomic scope" value="Bacteria"/>
</dbReference>